<evidence type="ECO:0000313" key="1">
    <source>
        <dbReference type="EMBL" id="KAI3365794.1"/>
    </source>
</evidence>
<protein>
    <submittedName>
        <fullName evidence="1">Uncharacterized protein</fullName>
    </submittedName>
</protein>
<keyword evidence="2" id="KW-1185">Reference proteome</keyword>
<reference evidence="1" key="1">
    <citation type="submission" date="2022-04" db="EMBL/GenBank/DDBJ databases">
        <title>Jade perch genome.</title>
        <authorList>
            <person name="Chao B."/>
        </authorList>
    </citation>
    <scope>NUCLEOTIDE SEQUENCE</scope>
    <source>
        <strain evidence="1">CB-2022</strain>
    </source>
</reference>
<organism evidence="1 2">
    <name type="scientific">Scortum barcoo</name>
    <name type="common">barcoo grunter</name>
    <dbReference type="NCBI Taxonomy" id="214431"/>
    <lineage>
        <taxon>Eukaryota</taxon>
        <taxon>Metazoa</taxon>
        <taxon>Chordata</taxon>
        <taxon>Craniata</taxon>
        <taxon>Vertebrata</taxon>
        <taxon>Euteleostomi</taxon>
        <taxon>Actinopterygii</taxon>
        <taxon>Neopterygii</taxon>
        <taxon>Teleostei</taxon>
        <taxon>Neoteleostei</taxon>
        <taxon>Acanthomorphata</taxon>
        <taxon>Eupercaria</taxon>
        <taxon>Centrarchiformes</taxon>
        <taxon>Terapontoidei</taxon>
        <taxon>Terapontidae</taxon>
        <taxon>Scortum</taxon>
    </lineage>
</organism>
<comment type="caution">
    <text evidence="1">The sequence shown here is derived from an EMBL/GenBank/DDBJ whole genome shotgun (WGS) entry which is preliminary data.</text>
</comment>
<accession>A0ACB8WDC1</accession>
<name>A0ACB8WDC1_9TELE</name>
<sequence>MPLDASLGRCSRRVPPGEGPWKTQDTLERLCLSAGLGTPGIPRKSWRKCLGCSAVLAVQCVSGRIWEFPITLIATEPQVDDVIFTEATELGKTSAVGFRLTSTTRRPEPFTATFLPGSSSDFTVTPASGMLPPVGATGALITVSFTPTSHKNNRARLIVQAADMQWTYEVRGKTSHDSPLLCTTSTSPPALCPANQRQHNFVARNLRLPALANSKLMITCGNELPFLPSSAGALPRQQMSQAKITALENVARLGTASQSSTYSTTGIASHAIDGNRNSEWLGESCTHTNEGANNWWSVLLPATYKITSVSITNRNVLGSRLNNAQLRIGNFLENNGNYNPSCAVIIIPDGATRTFDCRGMVGRLVSVNFMNTLTFLTLCEVEVYGASLNQIYCCSRPPELAVSSPSFSAVVMGRNIAVVEKKLCWSDALFYCRDFHWDLLSIRSEAEQREVEKDPVAPADPSEPLTSALETVEISGARRRRSSEAQRPSSAQRRRLQQQQQQQQQLHGAHT</sequence>
<proteinExistence type="predicted"/>
<evidence type="ECO:0000313" key="2">
    <source>
        <dbReference type="Proteomes" id="UP000831701"/>
    </source>
</evidence>
<dbReference type="Proteomes" id="UP000831701">
    <property type="component" value="Chromosome 11"/>
</dbReference>
<dbReference type="EMBL" id="CM041541">
    <property type="protein sequence ID" value="KAI3365794.1"/>
    <property type="molecule type" value="Genomic_DNA"/>
</dbReference>
<gene>
    <name evidence="1" type="ORF">L3Q82_000793</name>
</gene>